<dbReference type="InterPro" id="IPR004516">
    <property type="entry name" value="HisRS/HisZ"/>
</dbReference>
<proteinExistence type="inferred from homology"/>
<evidence type="ECO:0000256" key="1">
    <source>
        <dbReference type="ARBA" id="ARBA00004496"/>
    </source>
</evidence>
<keyword evidence="13" id="KW-1185">Reference proteome</keyword>
<organism evidence="12 13">
    <name type="scientific">Seleniivibrio woodruffii</name>
    <dbReference type="NCBI Taxonomy" id="1078050"/>
    <lineage>
        <taxon>Bacteria</taxon>
        <taxon>Pseudomonadati</taxon>
        <taxon>Deferribacterota</taxon>
        <taxon>Deferribacteres</taxon>
        <taxon>Deferribacterales</taxon>
        <taxon>Geovibrionaceae</taxon>
        <taxon>Seleniivibrio</taxon>
    </lineage>
</organism>
<dbReference type="EMBL" id="SMGG01000003">
    <property type="protein sequence ID" value="TCK62127.1"/>
    <property type="molecule type" value="Genomic_DNA"/>
</dbReference>
<comment type="subcellular location">
    <subcellularLocation>
        <location evidence="1 9">Cytoplasm</location>
    </subcellularLocation>
</comment>
<dbReference type="GO" id="GO:0006427">
    <property type="term" value="P:histidyl-tRNA aminoacylation"/>
    <property type="evidence" value="ECO:0007669"/>
    <property type="project" value="TreeGrafter"/>
</dbReference>
<evidence type="ECO:0000256" key="10">
    <source>
        <dbReference type="PIRSR" id="PIRSR001549-1"/>
    </source>
</evidence>
<evidence type="ECO:0000256" key="9">
    <source>
        <dbReference type="HAMAP-Rule" id="MF_00125"/>
    </source>
</evidence>
<dbReference type="InterPro" id="IPR045864">
    <property type="entry name" value="aa-tRNA-synth_II/BPL/LPL"/>
</dbReference>
<dbReference type="InterPro" id="IPR006195">
    <property type="entry name" value="aa-tRNA-synth_II"/>
</dbReference>
<name>A0A4R1KDF3_9BACT</name>
<comment type="similarity">
    <text evidence="3 9">Belongs to the class-II aminoacyl-tRNA synthetase family. HisZ subfamily.</text>
</comment>
<feature type="domain" description="Aminoacyl-transfer RNA synthetases class-II family profile" evidence="11">
    <location>
        <begin position="22"/>
        <end position="111"/>
    </location>
</feature>
<reference evidence="12 13" key="1">
    <citation type="submission" date="2019-03" db="EMBL/GenBank/DDBJ databases">
        <title>Genomic Encyclopedia of Type Strains, Phase IV (KMG-IV): sequencing the most valuable type-strain genomes for metagenomic binning, comparative biology and taxonomic classification.</title>
        <authorList>
            <person name="Goeker M."/>
        </authorList>
    </citation>
    <scope>NUCLEOTIDE SEQUENCE [LARGE SCALE GENOMIC DNA]</scope>
    <source>
        <strain evidence="12 13">DSM 24984</strain>
    </source>
</reference>
<dbReference type="GO" id="GO:0005737">
    <property type="term" value="C:cytoplasm"/>
    <property type="evidence" value="ECO:0007669"/>
    <property type="project" value="UniProtKB-SubCell"/>
</dbReference>
<keyword evidence="7 9" id="KW-0963">Cytoplasm</keyword>
<evidence type="ECO:0000256" key="8">
    <source>
        <dbReference type="ARBA" id="ARBA00025246"/>
    </source>
</evidence>
<evidence type="ECO:0000259" key="11">
    <source>
        <dbReference type="PROSITE" id="PS50862"/>
    </source>
</evidence>
<dbReference type="InterPro" id="IPR004517">
    <property type="entry name" value="HisZ"/>
</dbReference>
<dbReference type="PANTHER" id="PTHR43707">
    <property type="entry name" value="HISTIDYL-TRNA SYNTHETASE"/>
    <property type="match status" value="1"/>
</dbReference>
<feature type="binding site" evidence="10">
    <location>
        <begin position="80"/>
        <end position="82"/>
    </location>
    <ligand>
        <name>L-histidine</name>
        <dbReference type="ChEBI" id="CHEBI:57595"/>
    </ligand>
</feature>
<sequence length="374" mass="42589">MVRNMMPNSAGNIAPGRAVKMNRIERTIKEVVQSYGYMDIFLPIYEYYDMLKDTMHNFRDENIIRFIDRNTGKSLVLRPDFTPQVARYFANYMSDFPLPIRLSYNGRVFRNVDLDKGVKSEKLQVGAELFGNSQLEADTEMLLMARRVFDKLNIDGCKYVFGHSGFTRRALELAGKDKDEYHKHLDAKNITAVANLFTGDNDPEKFLRHLPKAFGGVETVEKLAEVSRFDKELAECVDYISTLFKRLISLGIDAKSLVFDASESAGLEYYTGITFSVLHAKIGESLAVGGRYDNLTENFGRKAFACGMVFFVEEIYSVDETDISLKEIDWLVVGRENLGRCEELRDKGFSVFFAEDAAEKSELETSYNFLNTLS</sequence>
<feature type="binding site" evidence="10">
    <location>
        <position position="110"/>
    </location>
    <ligand>
        <name>L-histidine</name>
        <dbReference type="ChEBI" id="CHEBI:57595"/>
    </ligand>
</feature>
<comment type="pathway">
    <text evidence="2 9">Amino-acid biosynthesis; L-histidine biosynthesis; L-histidine from 5-phospho-alpha-D-ribose 1-diphosphate: step 1/9.</text>
</comment>
<evidence type="ECO:0000256" key="7">
    <source>
        <dbReference type="ARBA" id="ARBA00022490"/>
    </source>
</evidence>
<dbReference type="PIRSF" id="PIRSF001549">
    <property type="entry name" value="His-tRNA_synth"/>
    <property type="match status" value="1"/>
</dbReference>
<keyword evidence="9" id="KW-0028">Amino-acid biosynthesis</keyword>
<evidence type="ECO:0000313" key="12">
    <source>
        <dbReference type="EMBL" id="TCK62127.1"/>
    </source>
</evidence>
<gene>
    <name evidence="9" type="primary">hisZ</name>
    <name evidence="12" type="ORF">C8D98_0637</name>
</gene>
<keyword evidence="9" id="KW-0368">Histidine biosynthesis</keyword>
<dbReference type="HAMAP" id="MF_00125">
    <property type="entry name" value="HisZ"/>
    <property type="match status" value="1"/>
</dbReference>
<keyword evidence="12" id="KW-0328">Glycosyltransferase</keyword>
<dbReference type="GO" id="GO:0016757">
    <property type="term" value="F:glycosyltransferase activity"/>
    <property type="evidence" value="ECO:0007669"/>
    <property type="project" value="UniProtKB-KW"/>
</dbReference>
<evidence type="ECO:0000313" key="13">
    <source>
        <dbReference type="Proteomes" id="UP000294614"/>
    </source>
</evidence>
<dbReference type="CDD" id="cd00773">
    <property type="entry name" value="HisRS-like_core"/>
    <property type="match status" value="1"/>
</dbReference>
<dbReference type="Pfam" id="PF13393">
    <property type="entry name" value="tRNA-synt_His"/>
    <property type="match status" value="1"/>
</dbReference>
<comment type="caution">
    <text evidence="12">The sequence shown here is derived from an EMBL/GenBank/DDBJ whole genome shotgun (WGS) entry which is preliminary data.</text>
</comment>
<comment type="subunit">
    <text evidence="5">Homodimer.</text>
</comment>
<dbReference type="PANTHER" id="PTHR43707:SF1">
    <property type="entry name" value="HISTIDINE--TRNA LIGASE, MITOCHONDRIAL-RELATED"/>
    <property type="match status" value="1"/>
</dbReference>
<feature type="binding site" evidence="10">
    <location>
        <position position="124"/>
    </location>
    <ligand>
        <name>L-histidine</name>
        <dbReference type="ChEBI" id="CHEBI:57595"/>
    </ligand>
</feature>
<dbReference type="AlphaFoldDB" id="A0A4R1KDF3"/>
<keyword evidence="12" id="KW-0808">Transferase</keyword>
<dbReference type="InterPro" id="IPR041715">
    <property type="entry name" value="HisRS-like_core"/>
</dbReference>
<dbReference type="UniPathway" id="UPA00031">
    <property type="reaction ID" value="UER00006"/>
</dbReference>
<dbReference type="Proteomes" id="UP000294614">
    <property type="component" value="Unassembled WGS sequence"/>
</dbReference>
<evidence type="ECO:0000256" key="4">
    <source>
        <dbReference type="ARBA" id="ARBA00011496"/>
    </source>
</evidence>
<protein>
    <recommendedName>
        <fullName evidence="6 9">ATP phosphoribosyltransferase regulatory subunit</fullName>
    </recommendedName>
</protein>
<comment type="subunit">
    <text evidence="4 9">Heteromultimer composed of HisG and HisZ subunits.</text>
</comment>
<evidence type="ECO:0000256" key="2">
    <source>
        <dbReference type="ARBA" id="ARBA00004667"/>
    </source>
</evidence>
<dbReference type="Gene3D" id="3.30.930.10">
    <property type="entry name" value="Bira Bifunctional Protein, Domain 2"/>
    <property type="match status" value="1"/>
</dbReference>
<dbReference type="GO" id="GO:0004821">
    <property type="term" value="F:histidine-tRNA ligase activity"/>
    <property type="evidence" value="ECO:0007669"/>
    <property type="project" value="TreeGrafter"/>
</dbReference>
<feature type="binding site" evidence="10">
    <location>
        <begin position="269"/>
        <end position="270"/>
    </location>
    <ligand>
        <name>L-histidine</name>
        <dbReference type="ChEBI" id="CHEBI:57595"/>
    </ligand>
</feature>
<dbReference type="SUPFAM" id="SSF55681">
    <property type="entry name" value="Class II aaRS and biotin synthetases"/>
    <property type="match status" value="1"/>
</dbReference>
<dbReference type="PROSITE" id="PS50862">
    <property type="entry name" value="AA_TRNA_LIGASE_II"/>
    <property type="match status" value="1"/>
</dbReference>
<evidence type="ECO:0000256" key="6">
    <source>
        <dbReference type="ARBA" id="ARBA00020397"/>
    </source>
</evidence>
<comment type="miscellaneous">
    <text evidence="9">This function is generally fulfilled by the C-terminal part of HisG, which is missing in some bacteria such as this one.</text>
</comment>
<feature type="binding site" evidence="10">
    <location>
        <position position="128"/>
    </location>
    <ligand>
        <name>L-histidine</name>
        <dbReference type="ChEBI" id="CHEBI:57595"/>
    </ligand>
</feature>
<evidence type="ECO:0000256" key="5">
    <source>
        <dbReference type="ARBA" id="ARBA00011738"/>
    </source>
</evidence>
<dbReference type="RefSeq" id="WP_132871949.1">
    <property type="nucleotide sequence ID" value="NZ_JBLJBI010000001.1"/>
</dbReference>
<dbReference type="GO" id="GO:0000105">
    <property type="term" value="P:L-histidine biosynthetic process"/>
    <property type="evidence" value="ECO:0007669"/>
    <property type="project" value="UniProtKB-UniRule"/>
</dbReference>
<evidence type="ECO:0000256" key="3">
    <source>
        <dbReference type="ARBA" id="ARBA00005539"/>
    </source>
</evidence>
<dbReference type="OrthoDB" id="9769617at2"/>
<comment type="function">
    <text evidence="8 9">Required for the first step of histidine biosynthesis. May allow the feedback regulation of ATP phosphoribosyltransferase activity by histidine.</text>
</comment>
<accession>A0A4R1KDF3</accession>